<dbReference type="GO" id="GO:0016757">
    <property type="term" value="F:glycosyltransferase activity"/>
    <property type="evidence" value="ECO:0007669"/>
    <property type="project" value="InterPro"/>
</dbReference>
<evidence type="ECO:0000259" key="2">
    <source>
        <dbReference type="Pfam" id="PF04230"/>
    </source>
</evidence>
<reference evidence="4" key="2">
    <citation type="journal article" date="2021" name="PeerJ">
        <title>Extensive microbial diversity within the chicken gut microbiome revealed by metagenomics and culture.</title>
        <authorList>
            <person name="Gilroy R."/>
            <person name="Ravi A."/>
            <person name="Getino M."/>
            <person name="Pursley I."/>
            <person name="Horton D.L."/>
            <person name="Alikhan N.F."/>
            <person name="Baker D."/>
            <person name="Gharbi K."/>
            <person name="Hall N."/>
            <person name="Watson M."/>
            <person name="Adriaenssens E.M."/>
            <person name="Foster-Nyarko E."/>
            <person name="Jarju S."/>
            <person name="Secka A."/>
            <person name="Antonio M."/>
            <person name="Oren A."/>
            <person name="Chaudhuri R.R."/>
            <person name="La Ragione R."/>
            <person name="Hildebrand F."/>
            <person name="Pallen M.J."/>
        </authorList>
    </citation>
    <scope>NUCLEOTIDE SEQUENCE</scope>
    <source>
        <strain evidence="4">F6-4510</strain>
    </source>
</reference>
<dbReference type="Pfam" id="PF13439">
    <property type="entry name" value="Glyco_transf_4"/>
    <property type="match status" value="1"/>
</dbReference>
<accession>A0A9D9H372</accession>
<evidence type="ECO:0000259" key="1">
    <source>
        <dbReference type="Pfam" id="PF00534"/>
    </source>
</evidence>
<name>A0A9D9H372_9FIRM</name>
<comment type="caution">
    <text evidence="4">The sequence shown here is derived from an EMBL/GenBank/DDBJ whole genome shotgun (WGS) entry which is preliminary data.</text>
</comment>
<proteinExistence type="predicted"/>
<reference evidence="4" key="1">
    <citation type="submission" date="2020-10" db="EMBL/GenBank/DDBJ databases">
        <authorList>
            <person name="Gilroy R."/>
        </authorList>
    </citation>
    <scope>NUCLEOTIDE SEQUENCE</scope>
    <source>
        <strain evidence="4">F6-4510</strain>
    </source>
</reference>
<dbReference type="SUPFAM" id="SSF53756">
    <property type="entry name" value="UDP-Glycosyltransferase/glycogen phosphorylase"/>
    <property type="match status" value="2"/>
</dbReference>
<dbReference type="InterPro" id="IPR019896">
    <property type="entry name" value="Polysacch_pyruvyl_Trfase_CsaB"/>
</dbReference>
<keyword evidence="4" id="KW-0808">Transferase</keyword>
<evidence type="ECO:0000313" key="5">
    <source>
        <dbReference type="Proteomes" id="UP000823611"/>
    </source>
</evidence>
<dbReference type="InterPro" id="IPR007345">
    <property type="entry name" value="Polysacch_pyruvyl_Trfase"/>
</dbReference>
<protein>
    <submittedName>
        <fullName evidence="4">Polysaccharide pyruvyl transferase CsaB</fullName>
    </submittedName>
</protein>
<dbReference type="Gene3D" id="3.40.50.2000">
    <property type="entry name" value="Glycogen Phosphorylase B"/>
    <property type="match status" value="3"/>
</dbReference>
<feature type="domain" description="Glycosyl transferase family 1" evidence="1">
    <location>
        <begin position="178"/>
        <end position="352"/>
    </location>
</feature>
<evidence type="ECO:0000259" key="3">
    <source>
        <dbReference type="Pfam" id="PF13439"/>
    </source>
</evidence>
<gene>
    <name evidence="4" type="primary">csaB</name>
    <name evidence="4" type="ORF">IAC55_05455</name>
</gene>
<dbReference type="PANTHER" id="PTHR36836:SF1">
    <property type="entry name" value="COLANIC ACID BIOSYNTHESIS PROTEIN WCAK"/>
    <property type="match status" value="1"/>
</dbReference>
<feature type="domain" description="Glycosyltransferase subfamily 4-like N-terminal" evidence="3">
    <location>
        <begin position="16"/>
        <end position="167"/>
    </location>
</feature>
<dbReference type="Pfam" id="PF04230">
    <property type="entry name" value="PS_pyruv_trans"/>
    <property type="match status" value="1"/>
</dbReference>
<dbReference type="InterPro" id="IPR028098">
    <property type="entry name" value="Glyco_trans_4-like_N"/>
</dbReference>
<organism evidence="4 5">
    <name type="scientific">Candidatus Fimicola merdigallinarum</name>
    <dbReference type="NCBI Taxonomy" id="2840819"/>
    <lineage>
        <taxon>Bacteria</taxon>
        <taxon>Bacillati</taxon>
        <taxon>Bacillota</taxon>
        <taxon>Clostridia</taxon>
        <taxon>Lachnospirales</taxon>
        <taxon>Lachnospiraceae</taxon>
        <taxon>Lachnospiraceae incertae sedis</taxon>
        <taxon>Candidatus Fimicola</taxon>
    </lineage>
</organism>
<sequence length="746" mass="84094">MAEKQTVLMTLMGLEIGGAETHVVELSKELKNQGYNIIVASNGGVYEKELLEAGITHYNVPMHQRNIFKMIKSYFLLKKIIKDENVDIVHAHARIPGFICGLLHKKMNFTFVTSTHGVYSTKMGLKYLTNWGQKVIAVSEDIKKYLMDCYGIKSKDIFITINGIDTNKFSPNTSGDRVRDELGLKEDEPTVVHVSRLDEGGSATACEVLINSAYSLCKEIPNIKIVVAGGGNLFDSLKKKADEVNKVIGRECIIMLGARTDINEILMAGDVFVGVSRAALEAMASEKVTILAGFAGYMGIFDDTKLLDAMDNNFCCRGFEPTMVEPLVKDIVYFFKEMPQEDKDRLGKYGREVIFEHYSVSRMAKDCIEAYNEGIKDTNTPHYNVIMSGYYGFNNSGDEAILLSMHKNIERMGDNISITVLSNKPEETKAKYGVDVVYRFSFKEVFNAIKNCDVVLSGGGSLLQDSTSTRSLMYYLSIILLAKMLGKKVMLYANGIGPVSKNFNRQIVKTVVNKADLITLREGYSYEELKSMGVSAKSFVTADPVFTLDSISDEDADKLLAKAGIPTDKDIIGVSVRSVKNWRNEDEFVEEMAYLCDTLYEKYNRNIVFIVMQVPNDIKISEKVHEKMKNPSYVLKSSYSPYELMGIIGRMSFIVSMRLHTLIFAARKRIPLVGFVYDPKIQYYLDKLQMPSGGDIHDFDMNKTLEIIDDMIINHEKYEKILDKSADELEQDAHKNEQYLMELLKK</sequence>
<dbReference type="PANTHER" id="PTHR36836">
    <property type="entry name" value="COLANIC ACID BIOSYNTHESIS PROTEIN WCAK"/>
    <property type="match status" value="1"/>
</dbReference>
<evidence type="ECO:0000313" key="4">
    <source>
        <dbReference type="EMBL" id="MBO8434751.1"/>
    </source>
</evidence>
<dbReference type="InterPro" id="IPR001296">
    <property type="entry name" value="Glyco_trans_1"/>
</dbReference>
<feature type="domain" description="Polysaccharide pyruvyl transferase" evidence="2">
    <location>
        <begin position="395"/>
        <end position="679"/>
    </location>
</feature>
<dbReference type="NCBIfam" id="TIGR03609">
    <property type="entry name" value="S_layer_CsaB"/>
    <property type="match status" value="1"/>
</dbReference>
<dbReference type="Pfam" id="PF00534">
    <property type="entry name" value="Glycos_transf_1"/>
    <property type="match status" value="1"/>
</dbReference>
<dbReference type="AlphaFoldDB" id="A0A9D9H372"/>
<dbReference type="Proteomes" id="UP000823611">
    <property type="component" value="Unassembled WGS sequence"/>
</dbReference>
<dbReference type="EMBL" id="JADIMX010000105">
    <property type="protein sequence ID" value="MBO8434751.1"/>
    <property type="molecule type" value="Genomic_DNA"/>
</dbReference>